<dbReference type="InterPro" id="IPR007694">
    <property type="entry name" value="DNA_helicase_DnaB-like_C"/>
</dbReference>
<evidence type="ECO:0000256" key="2">
    <source>
        <dbReference type="ARBA" id="ARBA00022515"/>
    </source>
</evidence>
<dbReference type="InterPro" id="IPR027417">
    <property type="entry name" value="P-loop_NTPase"/>
</dbReference>
<sequence length="445" mass="49341">MADIDAILPSHSLDAEKAVLGTFFLNDSAVDQTQSILSVSDFYDPRHQEIYRCILKMVGEGLPIDPMILIYEFERKGILEKVGGAVYITGLEQSVISPGNVRHHAKIVRDCSFRRRASNALLKLSEHAASDISEPQEIAARAATLVDGFAKGLSFTTVLSSEESATIAYDHLISEDENKGFGIPTGLRKLDWLLHGLQPGGLYIIAARTSVGKTSLAMQIGLNAHNNGYGVSVCSFEMDALEIMQKIEAQATKIPVEKIQYGKTSDGCKITEEEITQVADFLERFRQSNFFIYDDSMASAEEIISQCLAIKTKQPQIGLIIIDYLQLMNKKEKSENRNLELGHITSSLKKMAGKLKIPIVLLSQLSRGIEKELKPRRPRLSDLRESGAIEQDADVVIFIHRTSEQNECVVADDIELIVAKARKAKVGICNARFVKEITLFQDVDK</sequence>
<dbReference type="GO" id="GO:0006269">
    <property type="term" value="P:DNA replication, synthesis of primer"/>
    <property type="evidence" value="ECO:0007669"/>
    <property type="project" value="UniProtKB-KW"/>
</dbReference>
<proteinExistence type="inferred from homology"/>
<dbReference type="GO" id="GO:0005524">
    <property type="term" value="F:ATP binding"/>
    <property type="evidence" value="ECO:0007669"/>
    <property type="project" value="UniProtKB-KW"/>
</dbReference>
<organism evidence="13">
    <name type="scientific">marine sediment metagenome</name>
    <dbReference type="NCBI Taxonomy" id="412755"/>
    <lineage>
        <taxon>unclassified sequences</taxon>
        <taxon>metagenomes</taxon>
        <taxon>ecological metagenomes</taxon>
    </lineage>
</organism>
<keyword evidence="9" id="KW-0413">Isomerase</keyword>
<dbReference type="PANTHER" id="PTHR30153:SF2">
    <property type="entry name" value="REPLICATIVE DNA HELICASE"/>
    <property type="match status" value="1"/>
</dbReference>
<dbReference type="GO" id="GO:0016787">
    <property type="term" value="F:hydrolase activity"/>
    <property type="evidence" value="ECO:0007669"/>
    <property type="project" value="UniProtKB-KW"/>
</dbReference>
<dbReference type="EC" id="5.6.2.3" evidence="10"/>
<dbReference type="Pfam" id="PF03796">
    <property type="entry name" value="DnaB_C"/>
    <property type="match status" value="1"/>
</dbReference>
<evidence type="ECO:0000256" key="8">
    <source>
        <dbReference type="ARBA" id="ARBA00023125"/>
    </source>
</evidence>
<feature type="non-terminal residue" evidence="13">
    <location>
        <position position="445"/>
    </location>
</feature>
<evidence type="ECO:0000256" key="9">
    <source>
        <dbReference type="ARBA" id="ARBA00023235"/>
    </source>
</evidence>
<keyword evidence="6" id="KW-0347">Helicase</keyword>
<keyword evidence="5" id="KW-0378">Hydrolase</keyword>
<dbReference type="Gene3D" id="3.40.50.300">
    <property type="entry name" value="P-loop containing nucleotide triphosphate hydrolases"/>
    <property type="match status" value="1"/>
</dbReference>
<dbReference type="InterPro" id="IPR007693">
    <property type="entry name" value="DNA_helicase_DnaB-like_N"/>
</dbReference>
<dbReference type="InterPro" id="IPR036185">
    <property type="entry name" value="DNA_heli_DnaB-like_N_sf"/>
</dbReference>
<comment type="similarity">
    <text evidence="1">Belongs to the helicase family. DnaB subfamily.</text>
</comment>
<dbReference type="SMART" id="SM00382">
    <property type="entry name" value="AAA"/>
    <property type="match status" value="1"/>
</dbReference>
<evidence type="ECO:0000256" key="3">
    <source>
        <dbReference type="ARBA" id="ARBA00022705"/>
    </source>
</evidence>
<dbReference type="Pfam" id="PF00772">
    <property type="entry name" value="DnaB"/>
    <property type="match status" value="1"/>
</dbReference>
<gene>
    <name evidence="13" type="ORF">LCGC14_2309640</name>
</gene>
<evidence type="ECO:0000256" key="7">
    <source>
        <dbReference type="ARBA" id="ARBA00022840"/>
    </source>
</evidence>
<keyword evidence="4" id="KW-0547">Nucleotide-binding</keyword>
<keyword evidence="8" id="KW-0238">DNA-binding</keyword>
<evidence type="ECO:0000259" key="12">
    <source>
        <dbReference type="PROSITE" id="PS51199"/>
    </source>
</evidence>
<dbReference type="Gene3D" id="1.10.860.10">
    <property type="entry name" value="DNAb Helicase, Chain A"/>
    <property type="match status" value="1"/>
</dbReference>
<dbReference type="InterPro" id="IPR016136">
    <property type="entry name" value="DNA_helicase_N/primase_C"/>
</dbReference>
<dbReference type="AlphaFoldDB" id="A0A0F9CL11"/>
<evidence type="ECO:0000256" key="5">
    <source>
        <dbReference type="ARBA" id="ARBA00022801"/>
    </source>
</evidence>
<comment type="catalytic activity">
    <reaction evidence="11">
        <text>ATP + H2O = ADP + phosphate + H(+)</text>
        <dbReference type="Rhea" id="RHEA:13065"/>
        <dbReference type="ChEBI" id="CHEBI:15377"/>
        <dbReference type="ChEBI" id="CHEBI:15378"/>
        <dbReference type="ChEBI" id="CHEBI:30616"/>
        <dbReference type="ChEBI" id="CHEBI:43474"/>
        <dbReference type="ChEBI" id="CHEBI:456216"/>
        <dbReference type="EC" id="5.6.2.3"/>
    </reaction>
</comment>
<dbReference type="GO" id="GO:0003677">
    <property type="term" value="F:DNA binding"/>
    <property type="evidence" value="ECO:0007669"/>
    <property type="project" value="UniProtKB-KW"/>
</dbReference>
<dbReference type="SUPFAM" id="SSF48024">
    <property type="entry name" value="N-terminal domain of DnaB helicase"/>
    <property type="match status" value="1"/>
</dbReference>
<evidence type="ECO:0000256" key="6">
    <source>
        <dbReference type="ARBA" id="ARBA00022806"/>
    </source>
</evidence>
<evidence type="ECO:0000256" key="11">
    <source>
        <dbReference type="ARBA" id="ARBA00048954"/>
    </source>
</evidence>
<keyword evidence="2" id="KW-0639">Primosome</keyword>
<dbReference type="GO" id="GO:0005829">
    <property type="term" value="C:cytosol"/>
    <property type="evidence" value="ECO:0007669"/>
    <property type="project" value="TreeGrafter"/>
</dbReference>
<dbReference type="InterPro" id="IPR003593">
    <property type="entry name" value="AAA+_ATPase"/>
</dbReference>
<dbReference type="PROSITE" id="PS51199">
    <property type="entry name" value="SF4_HELICASE"/>
    <property type="match status" value="1"/>
</dbReference>
<dbReference type="EMBL" id="LAZR01032747">
    <property type="protein sequence ID" value="KKL50023.1"/>
    <property type="molecule type" value="Genomic_DNA"/>
</dbReference>
<dbReference type="PANTHER" id="PTHR30153">
    <property type="entry name" value="REPLICATIVE DNA HELICASE DNAB"/>
    <property type="match status" value="1"/>
</dbReference>
<feature type="domain" description="SF4 helicase" evidence="12">
    <location>
        <begin position="176"/>
        <end position="445"/>
    </location>
</feature>
<protein>
    <recommendedName>
        <fullName evidence="10">DNA 5'-3' helicase</fullName>
        <ecNumber evidence="10">5.6.2.3</ecNumber>
    </recommendedName>
</protein>
<evidence type="ECO:0000313" key="13">
    <source>
        <dbReference type="EMBL" id="KKL50023.1"/>
    </source>
</evidence>
<accession>A0A0F9CL11</accession>
<dbReference type="SUPFAM" id="SSF52540">
    <property type="entry name" value="P-loop containing nucleoside triphosphate hydrolases"/>
    <property type="match status" value="1"/>
</dbReference>
<evidence type="ECO:0000256" key="10">
    <source>
        <dbReference type="ARBA" id="ARBA00044969"/>
    </source>
</evidence>
<evidence type="ECO:0000256" key="4">
    <source>
        <dbReference type="ARBA" id="ARBA00022741"/>
    </source>
</evidence>
<reference evidence="13" key="1">
    <citation type="journal article" date="2015" name="Nature">
        <title>Complex archaea that bridge the gap between prokaryotes and eukaryotes.</title>
        <authorList>
            <person name="Spang A."/>
            <person name="Saw J.H."/>
            <person name="Jorgensen S.L."/>
            <person name="Zaremba-Niedzwiedzka K."/>
            <person name="Martijn J."/>
            <person name="Lind A.E."/>
            <person name="van Eijk R."/>
            <person name="Schleper C."/>
            <person name="Guy L."/>
            <person name="Ettema T.J."/>
        </authorList>
    </citation>
    <scope>NUCLEOTIDE SEQUENCE</scope>
</reference>
<keyword evidence="3" id="KW-0235">DNA replication</keyword>
<evidence type="ECO:0000256" key="1">
    <source>
        <dbReference type="ARBA" id="ARBA00008428"/>
    </source>
</evidence>
<dbReference type="GO" id="GO:1990077">
    <property type="term" value="C:primosome complex"/>
    <property type="evidence" value="ECO:0007669"/>
    <property type="project" value="UniProtKB-KW"/>
</dbReference>
<comment type="caution">
    <text evidence="13">The sequence shown here is derived from an EMBL/GenBank/DDBJ whole genome shotgun (WGS) entry which is preliminary data.</text>
</comment>
<dbReference type="GO" id="GO:0043139">
    <property type="term" value="F:5'-3' DNA helicase activity"/>
    <property type="evidence" value="ECO:0007669"/>
    <property type="project" value="UniProtKB-EC"/>
</dbReference>
<keyword evidence="7" id="KW-0067">ATP-binding</keyword>
<name>A0A0F9CL11_9ZZZZ</name>